<feature type="domain" description="Rubredoxin-like" evidence="6">
    <location>
        <begin position="436"/>
        <end position="487"/>
    </location>
</feature>
<evidence type="ECO:0000259" key="6">
    <source>
        <dbReference type="PROSITE" id="PS50903"/>
    </source>
</evidence>
<sequence>MGKPRCIVKINLPGGILSAGDLRIIVKAAETVGVKEVQMGMRQQMYLTLPHGKVEMFTAILSESGMFHEIDFDEFPNIVSSYVADELFNHSNWLTEGVYADILDSFDFKPQLKLNIVDSSQTFVPFFTGNINFISSNIPNYWYLYIRFPKVSVNYKWEGLIYTDDIPLLTKTIEDIILNNKPLFYDKTTANGFLLQEKVEATNAFIYQNQTEELQFPDFSLPYYEGFNNYGKKVWLGIYRRDEVFSISFLKDICAICLKTKIGRVYTTPWKSLIVKGIERDDQKYWSYILGKHQINVRHASNELNWQVEDLSTEGLSIKKYLARKFDSTDLKTHGLCFAIKTQPRTGLFGSVVIKKLHNYRKDNAKSTDRFDILYTPNFNANSKNYIAYKKRIVLTELDTHLAELCRLYYEEKGLNDEFNNELIDDSKQEETTALKMVYQCKSCLSIYDEAYGDELNNITVGVSFENLPPDYCCPICENGKVNFVLTNI</sequence>
<evidence type="ECO:0000256" key="1">
    <source>
        <dbReference type="ARBA" id="ARBA00001965"/>
    </source>
</evidence>
<dbReference type="Pfam" id="PF00301">
    <property type="entry name" value="Rubredoxin"/>
    <property type="match status" value="1"/>
</dbReference>
<dbReference type="eggNOG" id="COG1773">
    <property type="taxonomic scope" value="Bacteria"/>
</dbReference>
<dbReference type="InterPro" id="IPR024934">
    <property type="entry name" value="Rubredoxin-like_dom"/>
</dbReference>
<dbReference type="AlphaFoldDB" id="H8KW20"/>
<keyword evidence="5" id="KW-0408">Iron</keyword>
<comment type="cofactor">
    <cofactor evidence="1">
        <name>Fe(3+)</name>
        <dbReference type="ChEBI" id="CHEBI:29034"/>
    </cofactor>
</comment>
<keyword evidence="8" id="KW-1185">Reference proteome</keyword>
<protein>
    <submittedName>
        <fullName evidence="7">Rubredoxin</fullName>
    </submittedName>
</protein>
<dbReference type="GO" id="GO:0009055">
    <property type="term" value="F:electron transfer activity"/>
    <property type="evidence" value="ECO:0007669"/>
    <property type="project" value="TreeGrafter"/>
</dbReference>
<evidence type="ECO:0000256" key="2">
    <source>
        <dbReference type="ARBA" id="ARBA00022448"/>
    </source>
</evidence>
<keyword evidence="2" id="KW-0813">Transport</keyword>
<dbReference type="KEGG" id="scn:Solca_1986"/>
<dbReference type="InterPro" id="IPR050526">
    <property type="entry name" value="Rubredoxin_ET"/>
</dbReference>
<dbReference type="Gene3D" id="2.20.28.10">
    <property type="match status" value="1"/>
</dbReference>
<dbReference type="HOGENOM" id="CLU_563563_0_0_10"/>
<dbReference type="EMBL" id="CP003349">
    <property type="protein sequence ID" value="AFD07041.1"/>
    <property type="molecule type" value="Genomic_DNA"/>
</dbReference>
<dbReference type="eggNOG" id="COG0155">
    <property type="taxonomic scope" value="Bacteria"/>
</dbReference>
<evidence type="ECO:0000313" key="8">
    <source>
        <dbReference type="Proteomes" id="UP000007590"/>
    </source>
</evidence>
<dbReference type="CDD" id="cd00730">
    <property type="entry name" value="rubredoxin"/>
    <property type="match status" value="1"/>
</dbReference>
<evidence type="ECO:0000256" key="3">
    <source>
        <dbReference type="ARBA" id="ARBA00022723"/>
    </source>
</evidence>
<dbReference type="PROSITE" id="PS50903">
    <property type="entry name" value="RUBREDOXIN_LIKE"/>
    <property type="match status" value="1"/>
</dbReference>
<keyword evidence="4" id="KW-0249">Electron transport</keyword>
<dbReference type="OrthoDB" id="9758182at2"/>
<dbReference type="STRING" id="929556.Solca_1986"/>
<dbReference type="GO" id="GO:0005506">
    <property type="term" value="F:iron ion binding"/>
    <property type="evidence" value="ECO:0007669"/>
    <property type="project" value="InterPro"/>
</dbReference>
<dbReference type="InterPro" id="IPR024935">
    <property type="entry name" value="Rubredoxin_dom"/>
</dbReference>
<dbReference type="GO" id="GO:0043448">
    <property type="term" value="P:alkane catabolic process"/>
    <property type="evidence" value="ECO:0007669"/>
    <property type="project" value="TreeGrafter"/>
</dbReference>
<organism evidence="7 8">
    <name type="scientific">Solitalea canadensis (strain ATCC 29591 / DSM 3403 / JCM 21819 / LMG 8368 / NBRC 15130 / NCIMB 12057 / USAM 9D)</name>
    <name type="common">Flexibacter canadensis</name>
    <dbReference type="NCBI Taxonomy" id="929556"/>
    <lineage>
        <taxon>Bacteria</taxon>
        <taxon>Pseudomonadati</taxon>
        <taxon>Bacteroidota</taxon>
        <taxon>Sphingobacteriia</taxon>
        <taxon>Sphingobacteriales</taxon>
        <taxon>Sphingobacteriaceae</taxon>
        <taxon>Solitalea</taxon>
    </lineage>
</organism>
<evidence type="ECO:0000313" key="7">
    <source>
        <dbReference type="EMBL" id="AFD07041.1"/>
    </source>
</evidence>
<reference evidence="7" key="1">
    <citation type="submission" date="2012-02" db="EMBL/GenBank/DDBJ databases">
        <title>The complete genome of Solitalea canadensis DSM 3403.</title>
        <authorList>
            <consortium name="US DOE Joint Genome Institute (JGI-PGF)"/>
            <person name="Lucas S."/>
            <person name="Copeland A."/>
            <person name="Lapidus A."/>
            <person name="Glavina del Rio T."/>
            <person name="Dalin E."/>
            <person name="Tice H."/>
            <person name="Bruce D."/>
            <person name="Goodwin L."/>
            <person name="Pitluck S."/>
            <person name="Peters L."/>
            <person name="Ovchinnikova G."/>
            <person name="Lu M."/>
            <person name="Kyrpides N."/>
            <person name="Mavromatis K."/>
            <person name="Ivanova N."/>
            <person name="Brettin T."/>
            <person name="Detter J.C."/>
            <person name="Han C."/>
            <person name="Larimer F."/>
            <person name="Land M."/>
            <person name="Hauser L."/>
            <person name="Markowitz V."/>
            <person name="Cheng J.-F."/>
            <person name="Hugenholtz P."/>
            <person name="Woyke T."/>
            <person name="Wu D."/>
            <person name="Spring S."/>
            <person name="Schroeder M."/>
            <person name="Kopitz M."/>
            <person name="Brambilla E."/>
            <person name="Klenk H.-P."/>
            <person name="Eisen J.A."/>
        </authorList>
    </citation>
    <scope>NUCLEOTIDE SEQUENCE</scope>
    <source>
        <strain evidence="7">DSM 3403</strain>
    </source>
</reference>
<dbReference type="PANTHER" id="PTHR47627:SF1">
    <property type="entry name" value="RUBREDOXIN-1-RELATED"/>
    <property type="match status" value="1"/>
</dbReference>
<dbReference type="PANTHER" id="PTHR47627">
    <property type="entry name" value="RUBREDOXIN"/>
    <property type="match status" value="1"/>
</dbReference>
<accession>H8KW20</accession>
<dbReference type="Proteomes" id="UP000007590">
    <property type="component" value="Chromosome"/>
</dbReference>
<proteinExistence type="predicted"/>
<keyword evidence="3" id="KW-0479">Metal-binding</keyword>
<evidence type="ECO:0000256" key="5">
    <source>
        <dbReference type="ARBA" id="ARBA00023004"/>
    </source>
</evidence>
<dbReference type="SUPFAM" id="SSF57802">
    <property type="entry name" value="Rubredoxin-like"/>
    <property type="match status" value="1"/>
</dbReference>
<dbReference type="RefSeq" id="WP_014680268.1">
    <property type="nucleotide sequence ID" value="NC_017770.1"/>
</dbReference>
<gene>
    <name evidence="7" type="ordered locus">Solca_1986</name>
</gene>
<evidence type="ECO:0000256" key="4">
    <source>
        <dbReference type="ARBA" id="ARBA00022982"/>
    </source>
</evidence>
<name>H8KW20_SOLCM</name>